<feature type="transmembrane region" description="Helical" evidence="6">
    <location>
        <begin position="273"/>
        <end position="293"/>
    </location>
</feature>
<reference evidence="7 8" key="1">
    <citation type="submission" date="2018-02" db="EMBL/GenBank/DDBJ databases">
        <title>Draft genome sequences of Elsinoe sp., causing black scab on jojoba.</title>
        <authorList>
            <person name="Stodart B."/>
            <person name="Jeffress S."/>
            <person name="Ash G."/>
            <person name="Arun Chinnappa K."/>
        </authorList>
    </citation>
    <scope>NUCLEOTIDE SEQUENCE [LARGE SCALE GENOMIC DNA]</scope>
    <source>
        <strain evidence="7 8">Hillstone_2</strain>
    </source>
</reference>
<feature type="transmembrane region" description="Helical" evidence="6">
    <location>
        <begin position="445"/>
        <end position="464"/>
    </location>
</feature>
<dbReference type="GO" id="GO:0022857">
    <property type="term" value="F:transmembrane transporter activity"/>
    <property type="evidence" value="ECO:0007669"/>
    <property type="project" value="InterPro"/>
</dbReference>
<gene>
    <name evidence="7" type="ORF">C1H76_2031</name>
</gene>
<dbReference type="GO" id="GO:0016020">
    <property type="term" value="C:membrane"/>
    <property type="evidence" value="ECO:0007669"/>
    <property type="project" value="UniProtKB-SubCell"/>
</dbReference>
<evidence type="ECO:0000313" key="8">
    <source>
        <dbReference type="Proteomes" id="UP000308133"/>
    </source>
</evidence>
<feature type="transmembrane region" description="Helical" evidence="6">
    <location>
        <begin position="74"/>
        <end position="93"/>
    </location>
</feature>
<keyword evidence="3 6" id="KW-0812">Transmembrane</keyword>
<feature type="transmembrane region" description="Helical" evidence="6">
    <location>
        <begin position="45"/>
        <end position="68"/>
    </location>
</feature>
<feature type="transmembrane region" description="Helical" evidence="6">
    <location>
        <begin position="129"/>
        <end position="154"/>
    </location>
</feature>
<evidence type="ECO:0000256" key="4">
    <source>
        <dbReference type="ARBA" id="ARBA00022989"/>
    </source>
</evidence>
<evidence type="ECO:0000256" key="2">
    <source>
        <dbReference type="ARBA" id="ARBA00022448"/>
    </source>
</evidence>
<dbReference type="Proteomes" id="UP000308133">
    <property type="component" value="Unassembled WGS sequence"/>
</dbReference>
<feature type="transmembrane region" description="Helical" evidence="6">
    <location>
        <begin position="192"/>
        <end position="212"/>
    </location>
</feature>
<proteinExistence type="predicted"/>
<organism evidence="7 8">
    <name type="scientific">Elsinoe australis</name>
    <dbReference type="NCBI Taxonomy" id="40998"/>
    <lineage>
        <taxon>Eukaryota</taxon>
        <taxon>Fungi</taxon>
        <taxon>Dikarya</taxon>
        <taxon>Ascomycota</taxon>
        <taxon>Pezizomycotina</taxon>
        <taxon>Dothideomycetes</taxon>
        <taxon>Dothideomycetidae</taxon>
        <taxon>Myriangiales</taxon>
        <taxon>Elsinoaceae</taxon>
        <taxon>Elsinoe</taxon>
    </lineage>
</organism>
<feature type="transmembrane region" description="Helical" evidence="6">
    <location>
        <begin position="240"/>
        <end position="261"/>
    </location>
</feature>
<feature type="transmembrane region" description="Helical" evidence="6">
    <location>
        <begin position="328"/>
        <end position="357"/>
    </location>
</feature>
<keyword evidence="4 6" id="KW-1133">Transmembrane helix</keyword>
<evidence type="ECO:0000256" key="6">
    <source>
        <dbReference type="SAM" id="Phobius"/>
    </source>
</evidence>
<name>A0A4U7B2F1_9PEZI</name>
<evidence type="ECO:0000256" key="5">
    <source>
        <dbReference type="ARBA" id="ARBA00023136"/>
    </source>
</evidence>
<feature type="transmembrane region" description="Helical" evidence="6">
    <location>
        <begin position="378"/>
        <end position="396"/>
    </location>
</feature>
<dbReference type="InterPro" id="IPR002293">
    <property type="entry name" value="AA/rel_permease1"/>
</dbReference>
<sequence>MASFTEKEKTSPALSQVVSSQEGVIHNVNLGYAAQLPRNRSMLSVLAMSLAIAAVPYGIGGPLISSIYGGGQLSMFLGVIVSVVLNCCVAVSLSELASRYPTSSGVYYWSYRLSEDSSYRKSLSFLTGWLWLIGNWTITLSVNFGFASLLAATISIYDPDFTATTWQLLLIFYALLVGTFFICGFGDRLLPYVDMVAAVFNALTILAVLLAVSTTAKAGRHSPAYALGHYDTTLSGWNSFSFFIGLLPPAYCFCAIGMITSMAEECHEPEIEVPRAISLSVPVGGVAALFFVLPLCSTLPPLEDILSAPYGQALPYILITVMGSKPGAVIVMVLLLIVTLLCSISITTAASRCTWAFSRDKAVPGWRMWCRTDWGRPLLALCLVTAVQMILGLIYLGSTSAFTAFVSVGVIGLAMGYLVPISISLASGRKQVSEARWKMGKRPGAAANVVAVLWILFELVLFSMPTVLPVTPVSMNYASVVLVGFGLVSGVYYVVSKDGKSAAESGRFHGLGILNRSAEFKGPPPEELVSWR</sequence>
<dbReference type="Gene3D" id="1.20.1740.10">
    <property type="entry name" value="Amino acid/polyamine transporter I"/>
    <property type="match status" value="1"/>
</dbReference>
<comment type="caution">
    <text evidence="7">The sequence shown here is derived from an EMBL/GenBank/DDBJ whole genome shotgun (WGS) entry which is preliminary data.</text>
</comment>
<dbReference type="AlphaFoldDB" id="A0A4U7B2F1"/>
<dbReference type="PANTHER" id="PTHR45649:SF28">
    <property type="entry name" value="TRANSPORTER, PUTATIVE (EUROFUNG)-RELATED"/>
    <property type="match status" value="1"/>
</dbReference>
<keyword evidence="2" id="KW-0813">Transport</keyword>
<protein>
    <submittedName>
        <fullName evidence="7">Amino acid permease-2</fullName>
    </submittedName>
</protein>
<evidence type="ECO:0000256" key="3">
    <source>
        <dbReference type="ARBA" id="ARBA00022692"/>
    </source>
</evidence>
<evidence type="ECO:0000313" key="7">
    <source>
        <dbReference type="EMBL" id="TKX25383.1"/>
    </source>
</evidence>
<evidence type="ECO:0000256" key="1">
    <source>
        <dbReference type="ARBA" id="ARBA00004141"/>
    </source>
</evidence>
<feature type="transmembrane region" description="Helical" evidence="6">
    <location>
        <begin position="402"/>
        <end position="425"/>
    </location>
</feature>
<feature type="transmembrane region" description="Helical" evidence="6">
    <location>
        <begin position="166"/>
        <end position="185"/>
    </location>
</feature>
<comment type="subcellular location">
    <subcellularLocation>
        <location evidence="1">Membrane</location>
        <topology evidence="1">Multi-pass membrane protein</topology>
    </subcellularLocation>
</comment>
<dbReference type="PIRSF" id="PIRSF006060">
    <property type="entry name" value="AA_transporter"/>
    <property type="match status" value="1"/>
</dbReference>
<keyword evidence="5 6" id="KW-0472">Membrane</keyword>
<accession>A0A4U7B2F1</accession>
<dbReference type="EMBL" id="PTQR01000028">
    <property type="protein sequence ID" value="TKX25383.1"/>
    <property type="molecule type" value="Genomic_DNA"/>
</dbReference>
<feature type="transmembrane region" description="Helical" evidence="6">
    <location>
        <begin position="476"/>
        <end position="495"/>
    </location>
</feature>
<dbReference type="PANTHER" id="PTHR45649">
    <property type="entry name" value="AMINO-ACID PERMEASE BAT1"/>
    <property type="match status" value="1"/>
</dbReference>
<dbReference type="Pfam" id="PF13520">
    <property type="entry name" value="AA_permease_2"/>
    <property type="match status" value="1"/>
</dbReference>